<dbReference type="STRING" id="1122198.SAMN02745729_102157"/>
<dbReference type="Pfam" id="PF03061">
    <property type="entry name" value="4HBT"/>
    <property type="match status" value="1"/>
</dbReference>
<evidence type="ECO:0000313" key="3">
    <source>
        <dbReference type="Proteomes" id="UP000242469"/>
    </source>
</evidence>
<dbReference type="OrthoDB" id="9813158at2"/>
<keyword evidence="3" id="KW-1185">Reference proteome</keyword>
<dbReference type="GO" id="GO:0016790">
    <property type="term" value="F:thiolester hydrolase activity"/>
    <property type="evidence" value="ECO:0007669"/>
    <property type="project" value="UniProtKB-ARBA"/>
</dbReference>
<sequence length="153" mass="16879">MQQLLELVRQAQESGDYQPLVDLIPYARVLGVQCACYGEEIIFRLPANPGNIGNPTIPAIHGGVIASFMELTALFQLTLQLPQPGLAKIIDFSLDYMRAGLDRDTFAICDVSRQGRRVGNCSVLAWQERKSKPIAQARAHFLLDAGTLTPVQR</sequence>
<reference evidence="3" key="1">
    <citation type="submission" date="2016-10" db="EMBL/GenBank/DDBJ databases">
        <authorList>
            <person name="Varghese N."/>
            <person name="Submissions S."/>
        </authorList>
    </citation>
    <scope>NUCLEOTIDE SEQUENCE [LARGE SCALE GENOMIC DNA]</scope>
    <source>
        <strain evidence="3">DSM 11526</strain>
    </source>
</reference>
<dbReference type="CDD" id="cd03443">
    <property type="entry name" value="PaaI_thioesterase"/>
    <property type="match status" value="1"/>
</dbReference>
<dbReference type="Proteomes" id="UP000242469">
    <property type="component" value="Unassembled WGS sequence"/>
</dbReference>
<dbReference type="InterPro" id="IPR006683">
    <property type="entry name" value="Thioestr_dom"/>
</dbReference>
<dbReference type="AlphaFoldDB" id="A0A1H3ZTQ7"/>
<evidence type="ECO:0000313" key="2">
    <source>
        <dbReference type="EMBL" id="SEA26791.1"/>
    </source>
</evidence>
<dbReference type="InterPro" id="IPR029069">
    <property type="entry name" value="HotDog_dom_sf"/>
</dbReference>
<dbReference type="Gene3D" id="3.10.129.10">
    <property type="entry name" value="Hotdog Thioesterase"/>
    <property type="match status" value="1"/>
</dbReference>
<gene>
    <name evidence="2" type="ORF">SAMN02745729_102157</name>
</gene>
<proteinExistence type="predicted"/>
<feature type="domain" description="Thioesterase" evidence="1">
    <location>
        <begin position="60"/>
        <end position="129"/>
    </location>
</feature>
<name>A0A1H3ZTQ7_9GAMM</name>
<organism evidence="2 3">
    <name type="scientific">Marinobacterium iners DSM 11526</name>
    <dbReference type="NCBI Taxonomy" id="1122198"/>
    <lineage>
        <taxon>Bacteria</taxon>
        <taxon>Pseudomonadati</taxon>
        <taxon>Pseudomonadota</taxon>
        <taxon>Gammaproteobacteria</taxon>
        <taxon>Oceanospirillales</taxon>
        <taxon>Oceanospirillaceae</taxon>
        <taxon>Marinobacterium</taxon>
    </lineage>
</organism>
<dbReference type="SUPFAM" id="SSF54637">
    <property type="entry name" value="Thioesterase/thiol ester dehydrase-isomerase"/>
    <property type="match status" value="1"/>
</dbReference>
<dbReference type="RefSeq" id="WP_091823336.1">
    <property type="nucleotide sequence ID" value="NZ_FNRJ01000002.1"/>
</dbReference>
<evidence type="ECO:0000259" key="1">
    <source>
        <dbReference type="Pfam" id="PF03061"/>
    </source>
</evidence>
<dbReference type="EMBL" id="FNRJ01000002">
    <property type="protein sequence ID" value="SEA26791.1"/>
    <property type="molecule type" value="Genomic_DNA"/>
</dbReference>
<protein>
    <submittedName>
        <fullName evidence="2">Acyl-coenzyme A thioesterase PaaI, contains HGG motif</fullName>
    </submittedName>
</protein>
<accession>A0A1H3ZTQ7</accession>